<evidence type="ECO:0000313" key="2">
    <source>
        <dbReference type="Proteomes" id="UP000789920"/>
    </source>
</evidence>
<sequence length="50" mass="5913">MYLRINNYLEKCDERNYDEKETIAIELAAVLYKEVPSFIKAQHNSSDKFA</sequence>
<dbReference type="Proteomes" id="UP000789920">
    <property type="component" value="Unassembled WGS sequence"/>
</dbReference>
<evidence type="ECO:0000313" key="1">
    <source>
        <dbReference type="EMBL" id="CAG8810264.1"/>
    </source>
</evidence>
<feature type="non-terminal residue" evidence="1">
    <location>
        <position position="50"/>
    </location>
</feature>
<gene>
    <name evidence="1" type="ORF">RPERSI_LOCUS23049</name>
</gene>
<comment type="caution">
    <text evidence="1">The sequence shown here is derived from an EMBL/GenBank/DDBJ whole genome shotgun (WGS) entry which is preliminary data.</text>
</comment>
<dbReference type="EMBL" id="CAJVQC010071075">
    <property type="protein sequence ID" value="CAG8810264.1"/>
    <property type="molecule type" value="Genomic_DNA"/>
</dbReference>
<protein>
    <submittedName>
        <fullName evidence="1">22966_t:CDS:1</fullName>
    </submittedName>
</protein>
<proteinExistence type="predicted"/>
<name>A0ACA9RWA6_9GLOM</name>
<reference evidence="1" key="1">
    <citation type="submission" date="2021-06" db="EMBL/GenBank/DDBJ databases">
        <authorList>
            <person name="Kallberg Y."/>
            <person name="Tangrot J."/>
            <person name="Rosling A."/>
        </authorList>
    </citation>
    <scope>NUCLEOTIDE SEQUENCE</scope>
    <source>
        <strain evidence="1">MA461A</strain>
    </source>
</reference>
<organism evidence="1 2">
    <name type="scientific">Racocetra persica</name>
    <dbReference type="NCBI Taxonomy" id="160502"/>
    <lineage>
        <taxon>Eukaryota</taxon>
        <taxon>Fungi</taxon>
        <taxon>Fungi incertae sedis</taxon>
        <taxon>Mucoromycota</taxon>
        <taxon>Glomeromycotina</taxon>
        <taxon>Glomeromycetes</taxon>
        <taxon>Diversisporales</taxon>
        <taxon>Gigasporaceae</taxon>
        <taxon>Racocetra</taxon>
    </lineage>
</organism>
<keyword evidence="2" id="KW-1185">Reference proteome</keyword>
<accession>A0ACA9RWA6</accession>